<comment type="caution">
    <text evidence="6">The sequence shown here is derived from an EMBL/GenBank/DDBJ whole genome shotgun (WGS) entry which is preliminary data.</text>
</comment>
<dbReference type="GO" id="GO:0006357">
    <property type="term" value="P:regulation of transcription by RNA polymerase II"/>
    <property type="evidence" value="ECO:0007669"/>
    <property type="project" value="InterPro"/>
</dbReference>
<evidence type="ECO:0000256" key="2">
    <source>
        <dbReference type="ARBA" id="ARBA00008186"/>
    </source>
</evidence>
<dbReference type="InterPro" id="IPR019404">
    <property type="entry name" value="Mediator_Med11"/>
</dbReference>
<keyword evidence="7" id="KW-1185">Reference proteome</keyword>
<dbReference type="HOGENOM" id="CLU_094325_1_0_1"/>
<name>W9YGA5_9EURO</name>
<evidence type="ECO:0000313" key="7">
    <source>
        <dbReference type="Proteomes" id="UP000019478"/>
    </source>
</evidence>
<comment type="subcellular location">
    <subcellularLocation>
        <location evidence="1 4">Nucleus</location>
    </subcellularLocation>
</comment>
<comment type="subunit">
    <text evidence="4">Component of the Mediator complex.</text>
</comment>
<feature type="region of interest" description="Disordered" evidence="5">
    <location>
        <begin position="1"/>
        <end position="21"/>
    </location>
</feature>
<dbReference type="AlphaFoldDB" id="W9YGA5"/>
<dbReference type="Proteomes" id="UP000019478">
    <property type="component" value="Unassembled WGS sequence"/>
</dbReference>
<dbReference type="GO" id="GO:0016592">
    <property type="term" value="C:mediator complex"/>
    <property type="evidence" value="ECO:0007669"/>
    <property type="project" value="InterPro"/>
</dbReference>
<dbReference type="eggNOG" id="ENOG502S9BX">
    <property type="taxonomic scope" value="Eukaryota"/>
</dbReference>
<reference evidence="6 7" key="1">
    <citation type="submission" date="2013-03" db="EMBL/GenBank/DDBJ databases">
        <title>The Genome Sequence of Capronia epimyces CBS 606.96.</title>
        <authorList>
            <consortium name="The Broad Institute Genomics Platform"/>
            <person name="Cuomo C."/>
            <person name="de Hoog S."/>
            <person name="Gorbushina A."/>
            <person name="Walker B."/>
            <person name="Young S.K."/>
            <person name="Zeng Q."/>
            <person name="Gargeya S."/>
            <person name="Fitzgerald M."/>
            <person name="Haas B."/>
            <person name="Abouelleil A."/>
            <person name="Allen A.W."/>
            <person name="Alvarado L."/>
            <person name="Arachchi H.M."/>
            <person name="Berlin A.M."/>
            <person name="Chapman S.B."/>
            <person name="Gainer-Dewar J."/>
            <person name="Goldberg J."/>
            <person name="Griggs A."/>
            <person name="Gujja S."/>
            <person name="Hansen M."/>
            <person name="Howarth C."/>
            <person name="Imamovic A."/>
            <person name="Ireland A."/>
            <person name="Larimer J."/>
            <person name="McCowan C."/>
            <person name="Murphy C."/>
            <person name="Pearson M."/>
            <person name="Poon T.W."/>
            <person name="Priest M."/>
            <person name="Roberts A."/>
            <person name="Saif S."/>
            <person name="Shea T."/>
            <person name="Sisk P."/>
            <person name="Sykes S."/>
            <person name="Wortman J."/>
            <person name="Nusbaum C."/>
            <person name="Birren B."/>
        </authorList>
    </citation>
    <scope>NUCLEOTIDE SEQUENCE [LARGE SCALE GENOMIC DNA]</scope>
    <source>
        <strain evidence="6 7">CBS 606.96</strain>
    </source>
</reference>
<feature type="region of interest" description="Disordered" evidence="5">
    <location>
        <begin position="162"/>
        <end position="190"/>
    </location>
</feature>
<evidence type="ECO:0000256" key="1">
    <source>
        <dbReference type="ARBA" id="ARBA00004123"/>
    </source>
</evidence>
<comment type="similarity">
    <text evidence="2 4">Belongs to the Mediator complex subunit 11 family.</text>
</comment>
<sequence length="190" mass="20328">MDVDSPAPSPPGPPPSSLTPANRIAELNQIDHSISTLLSAASDAVGILSNSPTSEAQRNELKTLESARSAFTAAAEIYFSTLSSIEVRLRRQVYALEEAELIRPGNDRDAKRGRALGGDSGLTRVGGGPLDPSWLNARATDKVGTSMRRELLAQAREFVERVAQPSRNGNVSSKESEVGETKDRDEQESG</sequence>
<evidence type="ECO:0000256" key="4">
    <source>
        <dbReference type="RuleBase" id="RU364147"/>
    </source>
</evidence>
<feature type="compositionally biased region" description="Basic and acidic residues" evidence="5">
    <location>
        <begin position="174"/>
        <end position="190"/>
    </location>
</feature>
<comment type="function">
    <text evidence="4">Component of the Mediator complex, a coactivator involved in the regulated transcription of nearly all RNA polymerase II-dependent genes. Mediator functions as a bridge to convey information from gene-specific regulatory proteins to the basal RNA polymerase II transcription machinery. Mediator is recruited to promoters by direct interactions with regulatory proteins and serves as a scaffold for the assembly of a functional pre-initiation complex with RNA polymerase II and the general transcription factors.</text>
</comment>
<gene>
    <name evidence="4" type="primary">MED11</name>
    <name evidence="6" type="ORF">A1O3_00116</name>
</gene>
<dbReference type="RefSeq" id="XP_007728458.1">
    <property type="nucleotide sequence ID" value="XM_007730268.1"/>
</dbReference>
<dbReference type="GeneID" id="19164258"/>
<keyword evidence="4" id="KW-0010">Activator</keyword>
<dbReference type="GO" id="GO:0003712">
    <property type="term" value="F:transcription coregulator activity"/>
    <property type="evidence" value="ECO:0007669"/>
    <property type="project" value="InterPro"/>
</dbReference>
<dbReference type="Pfam" id="PF10280">
    <property type="entry name" value="Med11"/>
    <property type="match status" value="1"/>
</dbReference>
<dbReference type="EMBL" id="AMGY01000001">
    <property type="protein sequence ID" value="EXJ91568.1"/>
    <property type="molecule type" value="Genomic_DNA"/>
</dbReference>
<dbReference type="OrthoDB" id="5418434at2759"/>
<evidence type="ECO:0000313" key="6">
    <source>
        <dbReference type="EMBL" id="EXJ91568.1"/>
    </source>
</evidence>
<evidence type="ECO:0000256" key="3">
    <source>
        <dbReference type="ARBA" id="ARBA00023242"/>
    </source>
</evidence>
<feature type="compositionally biased region" description="Pro residues" evidence="5">
    <location>
        <begin position="7"/>
        <end position="17"/>
    </location>
</feature>
<keyword evidence="4" id="KW-0804">Transcription</keyword>
<organism evidence="6 7">
    <name type="scientific">Capronia epimyces CBS 606.96</name>
    <dbReference type="NCBI Taxonomy" id="1182542"/>
    <lineage>
        <taxon>Eukaryota</taxon>
        <taxon>Fungi</taxon>
        <taxon>Dikarya</taxon>
        <taxon>Ascomycota</taxon>
        <taxon>Pezizomycotina</taxon>
        <taxon>Eurotiomycetes</taxon>
        <taxon>Chaetothyriomycetidae</taxon>
        <taxon>Chaetothyriales</taxon>
        <taxon>Herpotrichiellaceae</taxon>
        <taxon>Capronia</taxon>
    </lineage>
</organism>
<keyword evidence="3 4" id="KW-0539">Nucleus</keyword>
<evidence type="ECO:0000256" key="5">
    <source>
        <dbReference type="SAM" id="MobiDB-lite"/>
    </source>
</evidence>
<dbReference type="STRING" id="1182542.W9YGA5"/>
<protein>
    <recommendedName>
        <fullName evidence="4">Mediator of RNA polymerase II transcription subunit 11</fullName>
    </recommendedName>
    <alternativeName>
        <fullName evidence="4">Mediator complex subunit 11</fullName>
    </alternativeName>
</protein>
<keyword evidence="4" id="KW-0805">Transcription regulation</keyword>
<accession>W9YGA5</accession>
<proteinExistence type="inferred from homology"/>
<dbReference type="Gene3D" id="1.10.287.3490">
    <property type="match status" value="1"/>
</dbReference>